<comment type="similarity">
    <text evidence="1">Belongs to the short-chain dehydrogenases/reductases (SDR) family.</text>
</comment>
<evidence type="ECO:0000256" key="3">
    <source>
        <dbReference type="SAM" id="MobiDB-lite"/>
    </source>
</evidence>
<dbReference type="AlphaFoldDB" id="A0A1G9XSY8"/>
<keyword evidence="2" id="KW-0560">Oxidoreductase</keyword>
<reference evidence="4 5" key="1">
    <citation type="submission" date="2016-10" db="EMBL/GenBank/DDBJ databases">
        <authorList>
            <person name="de Groot N.N."/>
        </authorList>
    </citation>
    <scope>NUCLEOTIDE SEQUENCE [LARGE SCALE GENOMIC DNA]</scope>
    <source>
        <strain evidence="4 5">DSM 1736</strain>
    </source>
</reference>
<dbReference type="STRING" id="146817.SAMN04488502_11029"/>
<dbReference type="GO" id="GO:0008206">
    <property type="term" value="P:bile acid metabolic process"/>
    <property type="evidence" value="ECO:0007669"/>
    <property type="project" value="UniProtKB-ARBA"/>
</dbReference>
<dbReference type="InterPro" id="IPR002347">
    <property type="entry name" value="SDR_fam"/>
</dbReference>
<gene>
    <name evidence="4" type="ORF">SAMN04488502_11029</name>
</gene>
<dbReference type="PRINTS" id="PR00080">
    <property type="entry name" value="SDRFAMILY"/>
</dbReference>
<dbReference type="PRINTS" id="PR00081">
    <property type="entry name" value="GDHRDH"/>
</dbReference>
<accession>A0A1G9XSY8</accession>
<evidence type="ECO:0000256" key="1">
    <source>
        <dbReference type="ARBA" id="ARBA00006484"/>
    </source>
</evidence>
<evidence type="ECO:0000256" key="2">
    <source>
        <dbReference type="ARBA" id="ARBA00023002"/>
    </source>
</evidence>
<protein>
    <submittedName>
        <fullName evidence="4">NAD(P)-dependent dehydrogenase, short-chain alcohol dehydrogenase family</fullName>
    </submittedName>
</protein>
<proteinExistence type="inferred from homology"/>
<dbReference type="GO" id="GO:0016614">
    <property type="term" value="F:oxidoreductase activity, acting on CH-OH group of donors"/>
    <property type="evidence" value="ECO:0007669"/>
    <property type="project" value="UniProtKB-ARBA"/>
</dbReference>
<dbReference type="Proteomes" id="UP000214880">
    <property type="component" value="Unassembled WGS sequence"/>
</dbReference>
<dbReference type="InterPro" id="IPR036291">
    <property type="entry name" value="NAD(P)-bd_dom_sf"/>
</dbReference>
<evidence type="ECO:0000313" key="4">
    <source>
        <dbReference type="EMBL" id="SDM99611.1"/>
    </source>
</evidence>
<dbReference type="PANTHER" id="PTHR48107:SF16">
    <property type="entry name" value="NADPH-DEPENDENT ALDEHYDE REDUCTASE 1, CHLOROPLASTIC"/>
    <property type="match status" value="1"/>
</dbReference>
<dbReference type="EMBL" id="FNHB01000010">
    <property type="protein sequence ID" value="SDM99611.1"/>
    <property type="molecule type" value="Genomic_DNA"/>
</dbReference>
<name>A0A1G9XSY8_9FIRM</name>
<evidence type="ECO:0000313" key="5">
    <source>
        <dbReference type="Proteomes" id="UP000214880"/>
    </source>
</evidence>
<dbReference type="InterPro" id="IPR020904">
    <property type="entry name" value="Sc_DH/Rdtase_CS"/>
</dbReference>
<dbReference type="PROSITE" id="PS00061">
    <property type="entry name" value="ADH_SHORT"/>
    <property type="match status" value="1"/>
</dbReference>
<dbReference type="FunFam" id="3.40.50.720:FF:000084">
    <property type="entry name" value="Short-chain dehydrogenase reductase"/>
    <property type="match status" value="1"/>
</dbReference>
<feature type="region of interest" description="Disordered" evidence="3">
    <location>
        <begin position="1"/>
        <end position="20"/>
    </location>
</feature>
<sequence>MNQEEILLTQGQGFPPQHQDVQPGIEAKMIPRPVSIDPNEPSANKLKGKTALITGGDSGIGRAVAYAFAREGADVSIVYLNEHADAEETKRQIEKYGQRCLLIAGDIGDEAICQSAVTQTVKEFKGLDILVNNAAEQHVRNGLADITPEKLERIFRTNLFSCFYFAKAALQYLKSGSSIINTASITAYEGHVQLLDYSATKGAIVTLTRSLSQLLIGQGIRVNAVAPGPIWTPLIPASYDAPKVSQFGQDTPMQRAGQPFEAAPCYVFLASGAAQYITGQVLHVNGGTVINS</sequence>
<dbReference type="NCBIfam" id="NF005214">
    <property type="entry name" value="PRK06701.1"/>
    <property type="match status" value="1"/>
</dbReference>
<dbReference type="OrthoDB" id="9803333at2"/>
<dbReference type="RefSeq" id="WP_092074510.1">
    <property type="nucleotide sequence ID" value="NZ_FNHB01000010.1"/>
</dbReference>
<dbReference type="Pfam" id="PF13561">
    <property type="entry name" value="adh_short_C2"/>
    <property type="match status" value="1"/>
</dbReference>
<keyword evidence="5" id="KW-1185">Reference proteome</keyword>
<dbReference type="PANTHER" id="PTHR48107">
    <property type="entry name" value="NADPH-DEPENDENT ALDEHYDE REDUCTASE-LIKE PROTEIN, CHLOROPLASTIC-RELATED"/>
    <property type="match status" value="1"/>
</dbReference>
<dbReference type="CDD" id="cd05355">
    <property type="entry name" value="SDR_c1"/>
    <property type="match status" value="1"/>
</dbReference>
<organism evidence="4 5">
    <name type="scientific">Dendrosporobacter quercicolus</name>
    <dbReference type="NCBI Taxonomy" id="146817"/>
    <lineage>
        <taxon>Bacteria</taxon>
        <taxon>Bacillati</taxon>
        <taxon>Bacillota</taxon>
        <taxon>Negativicutes</taxon>
        <taxon>Selenomonadales</taxon>
        <taxon>Sporomusaceae</taxon>
        <taxon>Dendrosporobacter</taxon>
    </lineage>
</organism>
<dbReference type="Gene3D" id="3.40.50.720">
    <property type="entry name" value="NAD(P)-binding Rossmann-like Domain"/>
    <property type="match status" value="1"/>
</dbReference>
<dbReference type="SUPFAM" id="SSF51735">
    <property type="entry name" value="NAD(P)-binding Rossmann-fold domains"/>
    <property type="match status" value="1"/>
</dbReference>